<protein>
    <submittedName>
        <fullName evidence="1">Uncharacterized protein</fullName>
    </submittedName>
</protein>
<accession>A0A498QKQ7</accession>
<dbReference type="RefSeq" id="WP_136624700.1">
    <property type="nucleotide sequence ID" value="NZ_UPHU01000001.1"/>
</dbReference>
<gene>
    <name evidence="1" type="ORF">LAUMK142_00089</name>
    <name evidence="2" type="ORF">LAUMK142_00338</name>
    <name evidence="3" type="ORF">LAUMK142_02219</name>
</gene>
<name>A0A498QKQ7_9MYCO</name>
<organism evidence="1 4">
    <name type="scientific">Mycobacterium pseudokansasii</name>
    <dbReference type="NCBI Taxonomy" id="2341080"/>
    <lineage>
        <taxon>Bacteria</taxon>
        <taxon>Bacillati</taxon>
        <taxon>Actinomycetota</taxon>
        <taxon>Actinomycetes</taxon>
        <taxon>Mycobacteriales</taxon>
        <taxon>Mycobacteriaceae</taxon>
        <taxon>Mycobacterium</taxon>
    </lineage>
</organism>
<evidence type="ECO:0000313" key="3">
    <source>
        <dbReference type="EMBL" id="VBA49857.1"/>
    </source>
</evidence>
<dbReference type="EMBL" id="UPHU01000001">
    <property type="protein sequence ID" value="VBA45710.1"/>
    <property type="molecule type" value="Genomic_DNA"/>
</dbReference>
<evidence type="ECO:0000313" key="1">
    <source>
        <dbReference type="EMBL" id="VBA45710.1"/>
    </source>
</evidence>
<proteinExistence type="predicted"/>
<dbReference type="AlphaFoldDB" id="A0A498QKQ7"/>
<evidence type="ECO:0000313" key="2">
    <source>
        <dbReference type="EMBL" id="VBA46455.1"/>
    </source>
</evidence>
<dbReference type="EMBL" id="UPHU01000001">
    <property type="protein sequence ID" value="VBA49857.1"/>
    <property type="molecule type" value="Genomic_DNA"/>
</dbReference>
<keyword evidence="4" id="KW-1185">Reference proteome</keyword>
<dbReference type="EMBL" id="UPHU01000001">
    <property type="protein sequence ID" value="VBA46455.1"/>
    <property type="molecule type" value="Genomic_DNA"/>
</dbReference>
<dbReference type="OrthoDB" id="5415775at2"/>
<sequence length="539" mass="61359">MADYATLLCDHVTLTCRSVDRIFLQAYVPKLQSVGGVCQFLYWQKGFGIPSSAAFGKIGDAYVAEVHRWAKANAIPVRRFAKGENKEEIARPLIEEAEREGGEGRVVLIGIAQEKTPIWRSWKAKGQEHVAHPHMEWARQMGFVNHFYFYLWDPDWGGAFWKTNAYAPWPVWIWLNGHTWAQRQCDRLGIGYTALDNGFRDCEDPAALQRICDRLGSGAVKSFFWRWQKLLPSPFTRDDLRAGYVYELAFRQFEVSDTRVFDRPAAGRSFFEQLIRDHLDIGRPEKVSLIFDRRISSRTPGTWRTQVITKGVDPQISCYYKSSRIKQYFKEHRALRTETVICDTRDFGIGRRVTAENWKALRAVGEHANQRLCDAQATDARPAPDVATFTEVTRPSQIDGQHAPGLRFGDPRVMAVLAAIVGFTHLLAGFDNPALVRAVTTLLGCSYTSRQATYDLRRLKRKGLIVRLPGHHRYQLTPLGRRVAVLFTKVYGRVLAPGLAELDPRLPTDDLAKRSDLAIAWRQLERHLNQFTNAALTAA</sequence>
<reference evidence="1 4" key="1">
    <citation type="submission" date="2018-09" db="EMBL/GenBank/DDBJ databases">
        <authorList>
            <person name="Tagini F."/>
        </authorList>
    </citation>
    <scope>NUCLEOTIDE SEQUENCE [LARGE SCALE GENOMIC DNA]</scope>
    <source>
        <strain evidence="1 4">MK142</strain>
    </source>
</reference>
<dbReference type="Proteomes" id="UP000268285">
    <property type="component" value="Unassembled WGS sequence"/>
</dbReference>
<evidence type="ECO:0000313" key="4">
    <source>
        <dbReference type="Proteomes" id="UP000268285"/>
    </source>
</evidence>